<evidence type="ECO:0000313" key="12">
    <source>
        <dbReference type="WBParaSite" id="nRc.2.0.1.t32289-RA"/>
    </source>
</evidence>
<keyword evidence="11" id="KW-1185">Reference proteome</keyword>
<feature type="domain" description="Phosphagen kinase C-terminal" evidence="10">
    <location>
        <begin position="78"/>
        <end position="104"/>
    </location>
</feature>
<evidence type="ECO:0000256" key="3">
    <source>
        <dbReference type="ARBA" id="ARBA00022679"/>
    </source>
</evidence>
<comment type="similarity">
    <text evidence="1 7">Belongs to the ATP:guanido phosphotransferase family.</text>
</comment>
<organism evidence="11 12">
    <name type="scientific">Romanomermis culicivorax</name>
    <name type="common">Nematode worm</name>
    <dbReference type="NCBI Taxonomy" id="13658"/>
    <lineage>
        <taxon>Eukaryota</taxon>
        <taxon>Metazoa</taxon>
        <taxon>Ecdysozoa</taxon>
        <taxon>Nematoda</taxon>
        <taxon>Enoplea</taxon>
        <taxon>Dorylaimia</taxon>
        <taxon>Mermithida</taxon>
        <taxon>Mermithoidea</taxon>
        <taxon>Mermithidae</taxon>
        <taxon>Romanomermis</taxon>
    </lineage>
</organism>
<keyword evidence="6 8" id="KW-0067">ATP-binding</keyword>
<evidence type="ECO:0000256" key="7">
    <source>
        <dbReference type="PROSITE-ProRule" id="PRU00842"/>
    </source>
</evidence>
<dbReference type="InterPro" id="IPR036802">
    <property type="entry name" value="ATP-guanido_PTrfase_N_sf"/>
</dbReference>
<sequence>MASNTYLGEVKHFLRVKNLDSGVGVYAPDAEAYRTFSDLFEPILADYHGFKADQKQPAVDLGEAKVGELSDLDPENKFIVSTRIRCGRSIQGYPFNPCLTEEVG</sequence>
<dbReference type="GO" id="GO:0005524">
    <property type="term" value="F:ATP binding"/>
    <property type="evidence" value="ECO:0007669"/>
    <property type="project" value="UniProtKB-UniRule"/>
</dbReference>
<feature type="domain" description="Phosphagen kinase N-terminal" evidence="9">
    <location>
        <begin position="1"/>
        <end position="49"/>
    </location>
</feature>
<dbReference type="GO" id="GO:0004054">
    <property type="term" value="F:arginine kinase activity"/>
    <property type="evidence" value="ECO:0007669"/>
    <property type="project" value="UniProtKB-EC"/>
</dbReference>
<dbReference type="PANTHER" id="PTHR11547:SF61">
    <property type="entry name" value="ARGININE KINASE ZC434.8-RELATED"/>
    <property type="match status" value="1"/>
</dbReference>
<dbReference type="SUPFAM" id="SSF48034">
    <property type="entry name" value="Guanido kinase N-terminal domain"/>
    <property type="match status" value="1"/>
</dbReference>
<dbReference type="Gene3D" id="1.10.135.10">
    <property type="entry name" value="ATP:guanido phosphotransferase, N-terminal domain"/>
    <property type="match status" value="1"/>
</dbReference>
<dbReference type="GO" id="GO:0046314">
    <property type="term" value="P:phosphocreatine biosynthetic process"/>
    <property type="evidence" value="ECO:0007669"/>
    <property type="project" value="InterPro"/>
</dbReference>
<dbReference type="SUPFAM" id="SSF55931">
    <property type="entry name" value="Glutamine synthetase/guanido kinase"/>
    <property type="match status" value="1"/>
</dbReference>
<dbReference type="AlphaFoldDB" id="A0A915K1U4"/>
<dbReference type="PROSITE" id="PS51510">
    <property type="entry name" value="PHOSPHAGEN_KINASE_C"/>
    <property type="match status" value="1"/>
</dbReference>
<keyword evidence="3 8" id="KW-0808">Transferase</keyword>
<dbReference type="OMA" id="ILADYHG"/>
<dbReference type="InterPro" id="IPR000749">
    <property type="entry name" value="ATP-guanido_PTrfase"/>
</dbReference>
<proteinExistence type="inferred from homology"/>
<dbReference type="GO" id="GO:0004111">
    <property type="term" value="F:creatine kinase activity"/>
    <property type="evidence" value="ECO:0007669"/>
    <property type="project" value="InterPro"/>
</dbReference>
<evidence type="ECO:0000256" key="4">
    <source>
        <dbReference type="ARBA" id="ARBA00022741"/>
    </source>
</evidence>
<evidence type="ECO:0000256" key="2">
    <source>
        <dbReference type="ARBA" id="ARBA00012230"/>
    </source>
</evidence>
<dbReference type="InterPro" id="IPR022413">
    <property type="entry name" value="ATP-guanido_PTrfase_N"/>
</dbReference>
<comment type="caution">
    <text evidence="8">Lacks conserved residue(s) required for the propagation of feature annotation.</text>
</comment>
<dbReference type="Pfam" id="PF02807">
    <property type="entry name" value="ATP-gua_PtransN"/>
    <property type="match status" value="1"/>
</dbReference>
<name>A0A915K1U4_ROMCU</name>
<reference evidence="12" key="1">
    <citation type="submission" date="2022-11" db="UniProtKB">
        <authorList>
            <consortium name="WormBaseParasite"/>
        </authorList>
    </citation>
    <scope>IDENTIFICATION</scope>
</reference>
<dbReference type="EC" id="2.7.3.3" evidence="2"/>
<dbReference type="GO" id="GO:0005615">
    <property type="term" value="C:extracellular space"/>
    <property type="evidence" value="ECO:0007669"/>
    <property type="project" value="TreeGrafter"/>
</dbReference>
<dbReference type="WBParaSite" id="nRc.2.0.1.t32289-RA">
    <property type="protein sequence ID" value="nRc.2.0.1.t32289-RA"/>
    <property type="gene ID" value="nRc.2.0.1.g32289"/>
</dbReference>
<evidence type="ECO:0000256" key="6">
    <source>
        <dbReference type="ARBA" id="ARBA00022840"/>
    </source>
</evidence>
<dbReference type="Gene3D" id="3.30.590.10">
    <property type="entry name" value="Glutamine synthetase/guanido kinase, catalytic domain"/>
    <property type="match status" value="1"/>
</dbReference>
<evidence type="ECO:0000256" key="5">
    <source>
        <dbReference type="ARBA" id="ARBA00022777"/>
    </source>
</evidence>
<keyword evidence="4 8" id="KW-0547">Nucleotide-binding</keyword>
<dbReference type="PANTHER" id="PTHR11547">
    <property type="entry name" value="ARGININE OR CREATINE KINASE"/>
    <property type="match status" value="1"/>
</dbReference>
<feature type="binding site" evidence="8">
    <location>
        <begin position="81"/>
        <end position="85"/>
    </location>
    <ligand>
        <name>ATP</name>
        <dbReference type="ChEBI" id="CHEBI:30616"/>
    </ligand>
</feature>
<evidence type="ECO:0000313" key="11">
    <source>
        <dbReference type="Proteomes" id="UP000887565"/>
    </source>
</evidence>
<keyword evidence="5 8" id="KW-0418">Kinase</keyword>
<dbReference type="Proteomes" id="UP000887565">
    <property type="component" value="Unplaced"/>
</dbReference>
<dbReference type="InterPro" id="IPR022414">
    <property type="entry name" value="ATP-guanido_PTrfase_cat"/>
</dbReference>
<dbReference type="PROSITE" id="PS51509">
    <property type="entry name" value="PHOSPHAGEN_KINASE_N"/>
    <property type="match status" value="1"/>
</dbReference>
<dbReference type="InterPro" id="IPR014746">
    <property type="entry name" value="Gln_synth/guanido_kin_cat_dom"/>
</dbReference>
<protein>
    <recommendedName>
        <fullName evidence="2">arginine kinase</fullName>
        <ecNumber evidence="2">2.7.3.3</ecNumber>
    </recommendedName>
</protein>
<evidence type="ECO:0000259" key="9">
    <source>
        <dbReference type="PROSITE" id="PS51509"/>
    </source>
</evidence>
<evidence type="ECO:0000259" key="10">
    <source>
        <dbReference type="PROSITE" id="PS51510"/>
    </source>
</evidence>
<accession>A0A915K1U4</accession>
<evidence type="ECO:0000256" key="8">
    <source>
        <dbReference type="PROSITE-ProRule" id="PRU00843"/>
    </source>
</evidence>
<evidence type="ECO:0000256" key="1">
    <source>
        <dbReference type="ARBA" id="ARBA00006798"/>
    </source>
</evidence>